<evidence type="ECO:0000313" key="1">
    <source>
        <dbReference type="EMBL" id="QHT91703.1"/>
    </source>
</evidence>
<dbReference type="EMBL" id="MN740168">
    <property type="protein sequence ID" value="QHT91703.1"/>
    <property type="molecule type" value="Genomic_DNA"/>
</dbReference>
<accession>A0A6C0IJK9</accession>
<sequence>MTFVFYINNIIKYYLYYLYSNHNFCNNKELY</sequence>
<protein>
    <submittedName>
        <fullName evidence="1">Uncharacterized protein</fullName>
    </submittedName>
</protein>
<organism evidence="1">
    <name type="scientific">viral metagenome</name>
    <dbReference type="NCBI Taxonomy" id="1070528"/>
    <lineage>
        <taxon>unclassified sequences</taxon>
        <taxon>metagenomes</taxon>
        <taxon>organismal metagenomes</taxon>
    </lineage>
</organism>
<proteinExistence type="predicted"/>
<reference evidence="1" key="1">
    <citation type="journal article" date="2020" name="Nature">
        <title>Giant virus diversity and host interactions through global metagenomics.</title>
        <authorList>
            <person name="Schulz F."/>
            <person name="Roux S."/>
            <person name="Paez-Espino D."/>
            <person name="Jungbluth S."/>
            <person name="Walsh D.A."/>
            <person name="Denef V.J."/>
            <person name="McMahon K.D."/>
            <person name="Konstantinidis K.T."/>
            <person name="Eloe-Fadrosh E.A."/>
            <person name="Kyrpides N.C."/>
            <person name="Woyke T."/>
        </authorList>
    </citation>
    <scope>NUCLEOTIDE SEQUENCE</scope>
    <source>
        <strain evidence="1">GVMAG-M-3300023184-86</strain>
    </source>
</reference>
<dbReference type="AlphaFoldDB" id="A0A6C0IJK9"/>
<name>A0A6C0IJK9_9ZZZZ</name>